<dbReference type="Proteomes" id="UP000253891">
    <property type="component" value="Unassembled WGS sequence"/>
</dbReference>
<sequence>MELDHDQRIEAAVHSLTDLIENGQDDEFMTEFTALHDFEMGRVYAAFQEHIREVAWRIMDDETLATIFDNLDIDSEEIVDLLQELPPQRGADVLVQMFADNEADLFQAMPARLVATYLALMPAA</sequence>
<dbReference type="EMBL" id="DF968000">
    <property type="protein sequence ID" value="GAO99727.1"/>
    <property type="molecule type" value="Genomic_DNA"/>
</dbReference>
<dbReference type="RefSeq" id="WP_407645474.1">
    <property type="nucleotide sequence ID" value="NZ_DF968000.1"/>
</dbReference>
<protein>
    <submittedName>
        <fullName evidence="2">Magnesium transporter</fullName>
    </submittedName>
</protein>
<keyword evidence="3" id="KW-1185">Reference proteome</keyword>
<accession>A0A0K8MGY3</accession>
<dbReference type="Gene3D" id="1.25.60.10">
    <property type="entry name" value="MgtE N-terminal domain-like"/>
    <property type="match status" value="1"/>
</dbReference>
<evidence type="ECO:0000313" key="2">
    <source>
        <dbReference type="EMBL" id="GAO99727.1"/>
    </source>
</evidence>
<dbReference type="SUPFAM" id="SSF158791">
    <property type="entry name" value="MgtE N-terminal domain-like"/>
    <property type="match status" value="1"/>
</dbReference>
<proteinExistence type="predicted"/>
<dbReference type="InterPro" id="IPR038076">
    <property type="entry name" value="MgtE_N_sf"/>
</dbReference>
<feature type="domain" description="Magnesium transporter MgtE intracellular" evidence="1">
    <location>
        <begin position="35"/>
        <end position="124"/>
    </location>
</feature>
<evidence type="ECO:0000313" key="3">
    <source>
        <dbReference type="Proteomes" id="UP000253891"/>
    </source>
</evidence>
<dbReference type="SMART" id="SM00924">
    <property type="entry name" value="MgtE_N"/>
    <property type="match status" value="1"/>
</dbReference>
<feature type="non-terminal residue" evidence="2">
    <location>
        <position position="124"/>
    </location>
</feature>
<dbReference type="Pfam" id="PF03448">
    <property type="entry name" value="MgtE_N"/>
    <property type="match status" value="1"/>
</dbReference>
<dbReference type="AlphaFoldDB" id="A0A0K8MGY3"/>
<organism evidence="2 3">
    <name type="scientific">Fructobacillus ficulneus</name>
    <dbReference type="NCBI Taxonomy" id="157463"/>
    <lineage>
        <taxon>Bacteria</taxon>
        <taxon>Bacillati</taxon>
        <taxon>Bacillota</taxon>
        <taxon>Bacilli</taxon>
        <taxon>Lactobacillales</taxon>
        <taxon>Lactobacillaceae</taxon>
        <taxon>Fructobacillus</taxon>
    </lineage>
</organism>
<dbReference type="InterPro" id="IPR006668">
    <property type="entry name" value="Mg_transptr_MgtE_intracell_dom"/>
</dbReference>
<gene>
    <name evidence="2" type="ORF">FFIC_232150</name>
</gene>
<name>A0A0K8MGY3_9LACO</name>
<reference evidence="2 3" key="1">
    <citation type="journal article" date="2015" name="BMC Genomics">
        <title>Comparative genomics of Fructobacillus spp. and Leuconostoc spp. reveals niche-specific evolution of Fructobacillus spp.</title>
        <authorList>
            <person name="Endo A."/>
            <person name="Tanizawa Y."/>
            <person name="Tanaka N."/>
            <person name="Maeno S."/>
            <person name="Kumar H."/>
            <person name="Shiwa Y."/>
            <person name="Okada S."/>
            <person name="Yoshikawa H."/>
            <person name="Dicks L."/>
            <person name="Nakagawa J."/>
            <person name="Arita M."/>
        </authorList>
    </citation>
    <scope>NUCLEOTIDE SEQUENCE [LARGE SCALE GENOMIC DNA]</scope>
    <source>
        <strain evidence="2 3">JCM 12225</strain>
    </source>
</reference>
<evidence type="ECO:0000259" key="1">
    <source>
        <dbReference type="SMART" id="SM00924"/>
    </source>
</evidence>